<name>A0AA97FB53_9EURY</name>
<accession>A0AA97FB53</accession>
<dbReference type="InterPro" id="IPR005149">
    <property type="entry name" value="Tscrpt_reg_PadR_N"/>
</dbReference>
<protein>
    <submittedName>
        <fullName evidence="2">PadR family transcriptional regulator</fullName>
    </submittedName>
</protein>
<dbReference type="Proteomes" id="UP001301797">
    <property type="component" value="Chromosome"/>
</dbReference>
<dbReference type="GeneID" id="85229027"/>
<reference evidence="2 3" key="1">
    <citation type="submission" date="2019-09" db="EMBL/GenBank/DDBJ databases">
        <title>The complete genome of Methanoplanus sp. FWC-SCC4.</title>
        <authorList>
            <person name="Chen S.-C."/>
            <person name="Zhou Y.-Z."/>
            <person name="Lai M.-C."/>
        </authorList>
    </citation>
    <scope>NUCLEOTIDE SEQUENCE [LARGE SCALE GENOMIC DNA]</scope>
    <source>
        <strain evidence="2 3">FWC-SCC4</strain>
    </source>
</reference>
<dbReference type="InterPro" id="IPR036390">
    <property type="entry name" value="WH_DNA-bd_sf"/>
</dbReference>
<dbReference type="AlphaFoldDB" id="A0AA97FB53"/>
<dbReference type="EMBL" id="CP043875">
    <property type="protein sequence ID" value="WOF15657.1"/>
    <property type="molecule type" value="Genomic_DNA"/>
</dbReference>
<dbReference type="Pfam" id="PF03551">
    <property type="entry name" value="PadR"/>
    <property type="match status" value="1"/>
</dbReference>
<dbReference type="Gene3D" id="1.10.10.10">
    <property type="entry name" value="Winged helix-like DNA-binding domain superfamily/Winged helix DNA-binding domain"/>
    <property type="match status" value="1"/>
</dbReference>
<evidence type="ECO:0000259" key="1">
    <source>
        <dbReference type="Pfam" id="PF03551"/>
    </source>
</evidence>
<gene>
    <name evidence="2" type="ORF">F1737_02620</name>
</gene>
<sequence length="114" mass="13356">MNIQFKKGVLDLCVLSLLSKKECYGYEIVQVISDAVEISEGTIYPLLRRLKKDGYLETYILESTGGPPRKYYSITEKGREMEQNLRKEWFSFVSNVNLYLCEDQNNKTPYPEER</sequence>
<dbReference type="KEGG" id="mefw:F1737_02620"/>
<evidence type="ECO:0000313" key="3">
    <source>
        <dbReference type="Proteomes" id="UP001301797"/>
    </source>
</evidence>
<organism evidence="2 3">
    <name type="scientific">Methanochimaera problematica</name>
    <dbReference type="NCBI Taxonomy" id="2609417"/>
    <lineage>
        <taxon>Archaea</taxon>
        <taxon>Methanobacteriati</taxon>
        <taxon>Methanobacteriota</taxon>
        <taxon>Stenosarchaea group</taxon>
        <taxon>Methanomicrobia</taxon>
        <taxon>Methanomicrobiales</taxon>
        <taxon>Methanomicrobiaceae</taxon>
        <taxon>Methanochimaera</taxon>
    </lineage>
</organism>
<dbReference type="SUPFAM" id="SSF46785">
    <property type="entry name" value="Winged helix' DNA-binding domain"/>
    <property type="match status" value="1"/>
</dbReference>
<keyword evidence="3" id="KW-1185">Reference proteome</keyword>
<dbReference type="PANTHER" id="PTHR33169:SF24">
    <property type="entry name" value="TRANSCRIPTIONAL REGULATOR, PADR FAMILY"/>
    <property type="match status" value="1"/>
</dbReference>
<dbReference type="RefSeq" id="WP_317137230.1">
    <property type="nucleotide sequence ID" value="NZ_CP043875.1"/>
</dbReference>
<proteinExistence type="predicted"/>
<dbReference type="InterPro" id="IPR036388">
    <property type="entry name" value="WH-like_DNA-bd_sf"/>
</dbReference>
<dbReference type="InterPro" id="IPR011991">
    <property type="entry name" value="ArsR-like_HTH"/>
</dbReference>
<feature type="domain" description="Transcription regulator PadR N-terminal" evidence="1">
    <location>
        <begin position="14"/>
        <end position="80"/>
    </location>
</feature>
<evidence type="ECO:0000313" key="2">
    <source>
        <dbReference type="EMBL" id="WOF15657.1"/>
    </source>
</evidence>
<dbReference type="InterPro" id="IPR052509">
    <property type="entry name" value="Metal_resp_DNA-bind_regulator"/>
</dbReference>
<dbReference type="CDD" id="cd00090">
    <property type="entry name" value="HTH_ARSR"/>
    <property type="match status" value="1"/>
</dbReference>
<dbReference type="PANTHER" id="PTHR33169">
    <property type="entry name" value="PADR-FAMILY TRANSCRIPTIONAL REGULATOR"/>
    <property type="match status" value="1"/>
</dbReference>